<evidence type="ECO:0000313" key="9">
    <source>
        <dbReference type="Proteomes" id="UP000230431"/>
    </source>
</evidence>
<evidence type="ECO:0000256" key="7">
    <source>
        <dbReference type="ARBA" id="ARBA00023326"/>
    </source>
</evidence>
<evidence type="ECO:0000256" key="5">
    <source>
        <dbReference type="ARBA" id="ARBA00022801"/>
    </source>
</evidence>
<evidence type="ECO:0000256" key="3">
    <source>
        <dbReference type="ARBA" id="ARBA00022651"/>
    </source>
</evidence>
<keyword evidence="7" id="KW-0624">Polysaccharide degradation</keyword>
<keyword evidence="2" id="KW-0964">Secreted</keyword>
<protein>
    <submittedName>
        <fullName evidence="8">Poly(3-hydroxybutyrate) depolymerase</fullName>
    </submittedName>
</protein>
<comment type="subcellular location">
    <subcellularLocation>
        <location evidence="1">Secreted</location>
    </subcellularLocation>
</comment>
<sequence>MKKWGLNILILLALILVIWLMANSSKLASQGDYYKFTVDVDGHNRNYLVYVPSSYDSNQAVPLVLFFHGGGGSMRRGASDYGWPAKAQAEGFIVAFPNGASRWPFDILATWNAGKCCGYARDIDSDDVGYTKVVIADLKNRFNILDNQIFATGFSNGALMVQRLACELPEILTAVASVAGTDNTLSCQPSEPISILLIHAQDDDHVLFSGGSGPGSVRNKETITEFTSVLETLERWLKRNKLTSNSRRVWSHSLAYCDLYASATSGATEAQVKLCVTETGGHTWPKGRSGLLANDVIWDFFQLSID</sequence>
<dbReference type="GO" id="GO:0045493">
    <property type="term" value="P:xylan catabolic process"/>
    <property type="evidence" value="ECO:0007669"/>
    <property type="project" value="UniProtKB-KW"/>
</dbReference>
<evidence type="ECO:0000256" key="4">
    <source>
        <dbReference type="ARBA" id="ARBA00022729"/>
    </source>
</evidence>
<keyword evidence="5" id="KW-0378">Hydrolase</keyword>
<dbReference type="GO" id="GO:0030600">
    <property type="term" value="F:feruloyl esterase activity"/>
    <property type="evidence" value="ECO:0007669"/>
    <property type="project" value="InterPro"/>
</dbReference>
<dbReference type="InterPro" id="IPR029058">
    <property type="entry name" value="AB_hydrolase_fold"/>
</dbReference>
<proteinExistence type="predicted"/>
<comment type="caution">
    <text evidence="8">The sequence shown here is derived from an EMBL/GenBank/DDBJ whole genome shotgun (WGS) entry which is preliminary data.</text>
</comment>
<dbReference type="Gene3D" id="3.40.50.1820">
    <property type="entry name" value="alpha/beta hydrolase"/>
    <property type="match status" value="1"/>
</dbReference>
<dbReference type="InterPro" id="IPR043595">
    <property type="entry name" value="FaeB/C/D"/>
</dbReference>
<dbReference type="Proteomes" id="UP000230431">
    <property type="component" value="Unassembled WGS sequence"/>
</dbReference>
<dbReference type="SUPFAM" id="SSF53474">
    <property type="entry name" value="alpha/beta-Hydrolases"/>
    <property type="match status" value="1"/>
</dbReference>
<evidence type="ECO:0000256" key="2">
    <source>
        <dbReference type="ARBA" id="ARBA00022525"/>
    </source>
</evidence>
<keyword evidence="4" id="KW-0732">Signal</keyword>
<dbReference type="EMBL" id="PCYK01000005">
    <property type="protein sequence ID" value="PIR46230.1"/>
    <property type="molecule type" value="Genomic_DNA"/>
</dbReference>
<evidence type="ECO:0000256" key="1">
    <source>
        <dbReference type="ARBA" id="ARBA00004613"/>
    </source>
</evidence>
<accession>A0A2H0RIG7</accession>
<organism evidence="8 9">
    <name type="scientific">Candidatus Vogelbacteria bacterium CG10_big_fil_rev_8_21_14_0_10_49_38</name>
    <dbReference type="NCBI Taxonomy" id="1975043"/>
    <lineage>
        <taxon>Bacteria</taxon>
        <taxon>Candidatus Vogeliibacteriota</taxon>
    </lineage>
</organism>
<dbReference type="GO" id="GO:0005576">
    <property type="term" value="C:extracellular region"/>
    <property type="evidence" value="ECO:0007669"/>
    <property type="project" value="UniProtKB-SubCell"/>
</dbReference>
<name>A0A2H0RIG7_9BACT</name>
<dbReference type="PANTHER" id="PTHR38050">
    <property type="match status" value="1"/>
</dbReference>
<evidence type="ECO:0000313" key="8">
    <source>
        <dbReference type="EMBL" id="PIR46230.1"/>
    </source>
</evidence>
<dbReference type="AlphaFoldDB" id="A0A2H0RIG7"/>
<keyword evidence="6" id="KW-0119">Carbohydrate metabolism</keyword>
<reference evidence="8 9" key="1">
    <citation type="submission" date="2017-09" db="EMBL/GenBank/DDBJ databases">
        <title>Depth-based differentiation of microbial function through sediment-hosted aquifers and enrichment of novel symbionts in the deep terrestrial subsurface.</title>
        <authorList>
            <person name="Probst A.J."/>
            <person name="Ladd B."/>
            <person name="Jarett J.K."/>
            <person name="Geller-Mcgrath D.E."/>
            <person name="Sieber C.M."/>
            <person name="Emerson J.B."/>
            <person name="Anantharaman K."/>
            <person name="Thomas B.C."/>
            <person name="Malmstrom R."/>
            <person name="Stieglmeier M."/>
            <person name="Klingl A."/>
            <person name="Woyke T."/>
            <person name="Ryan C.M."/>
            <person name="Banfield J.F."/>
        </authorList>
    </citation>
    <scope>NUCLEOTIDE SEQUENCE [LARGE SCALE GENOMIC DNA]</scope>
    <source>
        <strain evidence="8">CG10_big_fil_rev_8_21_14_0_10_49_38</strain>
    </source>
</reference>
<dbReference type="PANTHER" id="PTHR38050:SF2">
    <property type="entry name" value="FERULOYL ESTERASE C-RELATED"/>
    <property type="match status" value="1"/>
</dbReference>
<keyword evidence="3" id="KW-0858">Xylan degradation</keyword>
<evidence type="ECO:0000256" key="6">
    <source>
        <dbReference type="ARBA" id="ARBA00023277"/>
    </source>
</evidence>
<gene>
    <name evidence="8" type="ORF">COV08_00865</name>
</gene>